<name>A0A7Y6A4X8_9CELL</name>
<accession>A0A7Y6A4X8</accession>
<dbReference type="RefSeq" id="WP_175348434.1">
    <property type="nucleotide sequence ID" value="NZ_JABMCI010000067.1"/>
</dbReference>
<dbReference type="EMBL" id="JABMCI010000067">
    <property type="protein sequence ID" value="NUU18514.1"/>
    <property type="molecule type" value="Genomic_DNA"/>
</dbReference>
<sequence length="443" mass="47047">MSVKVVYDVLSRGSARSASASAASVAGVLLMGVGIAGLCVVFAVSVVFVVVVGRGYAASVVRGMDPAGRWSPDWLSSAPAVDLSTLLEPGLGLGIGLAASLALLWLGLALLRRRRHAVLFLRRFGYDDATRIVTAALTVLGRSWRVVTLDDSDVQAVGARRSGMTLFSRSVAQHTRKVVGPVMTVGFIASFVVILRAADTTSDPTTLLPAGLLDASPLRIESGAQLATAAVLLVLAGMLLAWVLPRLLFPAFLLSERVERSAQAAEGAARQSVQDAGDVATVGALVERMTRRVFSPQLMVVASTNALWRATVSRLLAGTEVTLVDVSRPTESLLWEIRELTAHDDGRCVYIGHVDRLARFLPDVARTAPPSWHVPRYEALAAAPSSVVGRIEQELEGHEVLAYSSDPATVGQFSRSLERYLWNTVTGPAPVAGTRPRARATAS</sequence>
<evidence type="ECO:0000313" key="3">
    <source>
        <dbReference type="Proteomes" id="UP000565724"/>
    </source>
</evidence>
<dbReference type="AlphaFoldDB" id="A0A7Y6A4X8"/>
<evidence type="ECO:0000256" key="1">
    <source>
        <dbReference type="SAM" id="Phobius"/>
    </source>
</evidence>
<feature type="transmembrane region" description="Helical" evidence="1">
    <location>
        <begin position="21"/>
        <end position="52"/>
    </location>
</feature>
<protein>
    <recommendedName>
        <fullName evidence="4">DUF2868 domain-containing protein</fullName>
    </recommendedName>
</protein>
<feature type="transmembrane region" description="Helical" evidence="1">
    <location>
        <begin position="226"/>
        <end position="249"/>
    </location>
</feature>
<feature type="transmembrane region" description="Helical" evidence="1">
    <location>
        <begin position="178"/>
        <end position="198"/>
    </location>
</feature>
<reference evidence="2 3" key="1">
    <citation type="submission" date="2020-05" db="EMBL/GenBank/DDBJ databases">
        <title>Genome Sequencing of Type Strains.</title>
        <authorList>
            <person name="Lemaire J.F."/>
            <person name="Inderbitzin P."/>
            <person name="Gregorio O.A."/>
            <person name="Collins S.B."/>
            <person name="Wespe N."/>
            <person name="Knight-Connoni V."/>
        </authorList>
    </citation>
    <scope>NUCLEOTIDE SEQUENCE [LARGE SCALE GENOMIC DNA]</scope>
    <source>
        <strain evidence="2 3">ATCC 25174</strain>
    </source>
</reference>
<comment type="caution">
    <text evidence="2">The sequence shown here is derived from an EMBL/GenBank/DDBJ whole genome shotgun (WGS) entry which is preliminary data.</text>
</comment>
<keyword evidence="3" id="KW-1185">Reference proteome</keyword>
<organism evidence="2 3">
    <name type="scientific">Cellulomonas humilata</name>
    <dbReference type="NCBI Taxonomy" id="144055"/>
    <lineage>
        <taxon>Bacteria</taxon>
        <taxon>Bacillati</taxon>
        <taxon>Actinomycetota</taxon>
        <taxon>Actinomycetes</taxon>
        <taxon>Micrococcales</taxon>
        <taxon>Cellulomonadaceae</taxon>
        <taxon>Cellulomonas</taxon>
    </lineage>
</organism>
<evidence type="ECO:0000313" key="2">
    <source>
        <dbReference type="EMBL" id="NUU18514.1"/>
    </source>
</evidence>
<proteinExistence type="predicted"/>
<keyword evidence="1" id="KW-0472">Membrane</keyword>
<keyword evidence="1" id="KW-1133">Transmembrane helix</keyword>
<keyword evidence="1" id="KW-0812">Transmembrane</keyword>
<dbReference type="Proteomes" id="UP000565724">
    <property type="component" value="Unassembled WGS sequence"/>
</dbReference>
<feature type="transmembrane region" description="Helical" evidence="1">
    <location>
        <begin position="91"/>
        <end position="111"/>
    </location>
</feature>
<evidence type="ECO:0008006" key="4">
    <source>
        <dbReference type="Google" id="ProtNLM"/>
    </source>
</evidence>
<gene>
    <name evidence="2" type="ORF">HP550_14755</name>
</gene>